<reference evidence="1 2" key="1">
    <citation type="submission" date="2023-03" db="EMBL/GenBank/DDBJ databases">
        <title>WGS of Gossypium arboreum.</title>
        <authorList>
            <person name="Yu D."/>
        </authorList>
    </citation>
    <scope>NUCLEOTIDE SEQUENCE [LARGE SCALE GENOMIC DNA]</scope>
    <source>
        <tissue evidence="1">Leaf</tissue>
    </source>
</reference>
<dbReference type="EMBL" id="JARKNE010000006">
    <property type="protein sequence ID" value="KAK5826623.1"/>
    <property type="molecule type" value="Genomic_DNA"/>
</dbReference>
<gene>
    <name evidence="1" type="ORF">PVK06_021549</name>
</gene>
<evidence type="ECO:0000313" key="2">
    <source>
        <dbReference type="Proteomes" id="UP001358586"/>
    </source>
</evidence>
<evidence type="ECO:0000313" key="1">
    <source>
        <dbReference type="EMBL" id="KAK5826623.1"/>
    </source>
</evidence>
<proteinExistence type="predicted"/>
<sequence>MANPSRTGQCLPHLSSQSLVLSKFSSSDAKMGFAHDPFRVIQPCGLHTLSKIGCRGSQSSPLQNKPLFPKPQDFESIKNSINIANYETLACCDLSFNPVFTHLAESIEAWKAIPPKVLQATFKVPAETKKLFLVQETDDVIFLPLQNEGHPFTCLLLVFSVFLFPNKMLLSFGL</sequence>
<dbReference type="Proteomes" id="UP001358586">
    <property type="component" value="Chromosome 6"/>
</dbReference>
<organism evidence="1 2">
    <name type="scientific">Gossypium arboreum</name>
    <name type="common">Tree cotton</name>
    <name type="synonym">Gossypium nanking</name>
    <dbReference type="NCBI Taxonomy" id="29729"/>
    <lineage>
        <taxon>Eukaryota</taxon>
        <taxon>Viridiplantae</taxon>
        <taxon>Streptophyta</taxon>
        <taxon>Embryophyta</taxon>
        <taxon>Tracheophyta</taxon>
        <taxon>Spermatophyta</taxon>
        <taxon>Magnoliopsida</taxon>
        <taxon>eudicotyledons</taxon>
        <taxon>Gunneridae</taxon>
        <taxon>Pentapetalae</taxon>
        <taxon>rosids</taxon>
        <taxon>malvids</taxon>
        <taxon>Malvales</taxon>
        <taxon>Malvaceae</taxon>
        <taxon>Malvoideae</taxon>
        <taxon>Gossypium</taxon>
    </lineage>
</organism>
<accession>A0ABR0PQB5</accession>
<name>A0ABR0PQB5_GOSAR</name>
<comment type="caution">
    <text evidence="1">The sequence shown here is derived from an EMBL/GenBank/DDBJ whole genome shotgun (WGS) entry which is preliminary data.</text>
</comment>
<protein>
    <submittedName>
        <fullName evidence="1">Uncharacterized protein</fullName>
    </submittedName>
</protein>
<keyword evidence="2" id="KW-1185">Reference proteome</keyword>